<evidence type="ECO:0000313" key="6">
    <source>
        <dbReference type="EMBL" id="KAF7827430.1"/>
    </source>
</evidence>
<evidence type="ECO:0000256" key="5">
    <source>
        <dbReference type="SAM" id="Phobius"/>
    </source>
</evidence>
<keyword evidence="7" id="KW-1185">Reference proteome</keyword>
<accession>A0A834TS46</accession>
<dbReference type="GO" id="GO:0022857">
    <property type="term" value="F:transmembrane transporter activity"/>
    <property type="evidence" value="ECO:0007669"/>
    <property type="project" value="InterPro"/>
</dbReference>
<dbReference type="Proteomes" id="UP000634136">
    <property type="component" value="Unassembled WGS sequence"/>
</dbReference>
<keyword evidence="4 5" id="KW-0472">Membrane</keyword>
<sequence length="80" mass="9025">MSWCVKQRGPVFTAAFTPLIQIFVVILDFSILKEQIYLGSAAGSGMVIVGMYILLWGKSKEAELYVVNNRQANHEDEECR</sequence>
<proteinExistence type="predicted"/>
<dbReference type="OrthoDB" id="1728340at2759"/>
<reference evidence="6" key="1">
    <citation type="submission" date="2020-09" db="EMBL/GenBank/DDBJ databases">
        <title>Genome-Enabled Discovery of Anthraquinone Biosynthesis in Senna tora.</title>
        <authorList>
            <person name="Kang S.-H."/>
            <person name="Pandey R.P."/>
            <person name="Lee C.-M."/>
            <person name="Sim J.-S."/>
            <person name="Jeong J.-T."/>
            <person name="Choi B.-S."/>
            <person name="Jung M."/>
            <person name="Ginzburg D."/>
            <person name="Zhao K."/>
            <person name="Won S.Y."/>
            <person name="Oh T.-J."/>
            <person name="Yu Y."/>
            <person name="Kim N.-H."/>
            <person name="Lee O.R."/>
            <person name="Lee T.-H."/>
            <person name="Bashyal P."/>
            <person name="Kim T.-S."/>
            <person name="Lee W.-H."/>
            <person name="Kawkins C."/>
            <person name="Kim C.-K."/>
            <person name="Kim J.S."/>
            <person name="Ahn B.O."/>
            <person name="Rhee S.Y."/>
            <person name="Sohng J.K."/>
        </authorList>
    </citation>
    <scope>NUCLEOTIDE SEQUENCE</scope>
    <source>
        <tissue evidence="6">Leaf</tissue>
    </source>
</reference>
<keyword evidence="3 5" id="KW-1133">Transmembrane helix</keyword>
<evidence type="ECO:0000256" key="2">
    <source>
        <dbReference type="ARBA" id="ARBA00022692"/>
    </source>
</evidence>
<dbReference type="PANTHER" id="PTHR31218">
    <property type="entry name" value="WAT1-RELATED PROTEIN"/>
    <property type="match status" value="1"/>
</dbReference>
<dbReference type="AlphaFoldDB" id="A0A834TS46"/>
<protein>
    <submittedName>
        <fullName evidence="6">WAT1-related protein</fullName>
    </submittedName>
</protein>
<name>A0A834TS46_9FABA</name>
<dbReference type="GO" id="GO:0016020">
    <property type="term" value="C:membrane"/>
    <property type="evidence" value="ECO:0007669"/>
    <property type="project" value="InterPro"/>
</dbReference>
<organism evidence="6 7">
    <name type="scientific">Senna tora</name>
    <dbReference type="NCBI Taxonomy" id="362788"/>
    <lineage>
        <taxon>Eukaryota</taxon>
        <taxon>Viridiplantae</taxon>
        <taxon>Streptophyta</taxon>
        <taxon>Embryophyta</taxon>
        <taxon>Tracheophyta</taxon>
        <taxon>Spermatophyta</taxon>
        <taxon>Magnoliopsida</taxon>
        <taxon>eudicotyledons</taxon>
        <taxon>Gunneridae</taxon>
        <taxon>Pentapetalae</taxon>
        <taxon>rosids</taxon>
        <taxon>fabids</taxon>
        <taxon>Fabales</taxon>
        <taxon>Fabaceae</taxon>
        <taxon>Caesalpinioideae</taxon>
        <taxon>Cassia clade</taxon>
        <taxon>Senna</taxon>
    </lineage>
</organism>
<gene>
    <name evidence="6" type="ORF">G2W53_018594</name>
</gene>
<feature type="transmembrane region" description="Helical" evidence="5">
    <location>
        <begin position="37"/>
        <end position="55"/>
    </location>
</feature>
<dbReference type="SUPFAM" id="SSF103481">
    <property type="entry name" value="Multidrug resistance efflux transporter EmrE"/>
    <property type="match status" value="1"/>
</dbReference>
<comment type="subcellular location">
    <subcellularLocation>
        <location evidence="1">Membrane</location>
        <topology evidence="1">Multi-pass membrane protein</topology>
    </subcellularLocation>
</comment>
<keyword evidence="2 5" id="KW-0812">Transmembrane</keyword>
<dbReference type="EMBL" id="JAAIUW010000006">
    <property type="protein sequence ID" value="KAF7827430.1"/>
    <property type="molecule type" value="Genomic_DNA"/>
</dbReference>
<evidence type="ECO:0000256" key="3">
    <source>
        <dbReference type="ARBA" id="ARBA00022989"/>
    </source>
</evidence>
<dbReference type="InterPro" id="IPR037185">
    <property type="entry name" value="EmrE-like"/>
</dbReference>
<evidence type="ECO:0000256" key="1">
    <source>
        <dbReference type="ARBA" id="ARBA00004141"/>
    </source>
</evidence>
<evidence type="ECO:0000313" key="7">
    <source>
        <dbReference type="Proteomes" id="UP000634136"/>
    </source>
</evidence>
<feature type="transmembrane region" description="Helical" evidence="5">
    <location>
        <begin position="12"/>
        <end position="31"/>
    </location>
</feature>
<evidence type="ECO:0000256" key="4">
    <source>
        <dbReference type="ARBA" id="ARBA00023136"/>
    </source>
</evidence>
<comment type="caution">
    <text evidence="6">The sequence shown here is derived from an EMBL/GenBank/DDBJ whole genome shotgun (WGS) entry which is preliminary data.</text>
</comment>
<dbReference type="InterPro" id="IPR030184">
    <property type="entry name" value="WAT1-related"/>
</dbReference>